<gene>
    <name evidence="1" type="ORF">UFOPK2366_01310</name>
    <name evidence="2" type="ORF">UFOPK2992_01025</name>
</gene>
<name>A0A6J6PTE3_9ZZZZ</name>
<protein>
    <submittedName>
        <fullName evidence="1">Unannotated protein</fullName>
    </submittedName>
</protein>
<dbReference type="EMBL" id="CAFAAI010000170">
    <property type="protein sequence ID" value="CAB4801061.1"/>
    <property type="molecule type" value="Genomic_DNA"/>
</dbReference>
<dbReference type="AlphaFoldDB" id="A0A6J6PTE3"/>
<sequence length="94" mass="10728">MFRESWVQGYRAGQSSWFRDALEENEAVKWAPRAPLRLYYGEADVDVHPNDALLGAEKIRERGGNVEVVPVGDFDHASVVYHAVPLVQEWFARV</sequence>
<dbReference type="SUPFAM" id="SSF53474">
    <property type="entry name" value="alpha/beta-Hydrolases"/>
    <property type="match status" value="1"/>
</dbReference>
<evidence type="ECO:0000313" key="1">
    <source>
        <dbReference type="EMBL" id="CAB4702079.1"/>
    </source>
</evidence>
<organism evidence="1">
    <name type="scientific">freshwater metagenome</name>
    <dbReference type="NCBI Taxonomy" id="449393"/>
    <lineage>
        <taxon>unclassified sequences</taxon>
        <taxon>metagenomes</taxon>
        <taxon>ecological metagenomes</taxon>
    </lineage>
</organism>
<reference evidence="1" key="1">
    <citation type="submission" date="2020-05" db="EMBL/GenBank/DDBJ databases">
        <authorList>
            <person name="Chiriac C."/>
            <person name="Salcher M."/>
            <person name="Ghai R."/>
            <person name="Kavagutti S V."/>
        </authorList>
    </citation>
    <scope>NUCLEOTIDE SEQUENCE</scope>
</reference>
<dbReference type="Gene3D" id="3.40.50.1820">
    <property type="entry name" value="alpha/beta hydrolase"/>
    <property type="match status" value="1"/>
</dbReference>
<dbReference type="EMBL" id="CAEZXM010000256">
    <property type="protein sequence ID" value="CAB4702079.1"/>
    <property type="molecule type" value="Genomic_DNA"/>
</dbReference>
<accession>A0A6J6PTE3</accession>
<proteinExistence type="predicted"/>
<evidence type="ECO:0000313" key="2">
    <source>
        <dbReference type="EMBL" id="CAB4801061.1"/>
    </source>
</evidence>
<dbReference type="InterPro" id="IPR029058">
    <property type="entry name" value="AB_hydrolase_fold"/>
</dbReference>